<evidence type="ECO:0000256" key="3">
    <source>
        <dbReference type="ARBA" id="ARBA00022763"/>
    </source>
</evidence>
<dbReference type="Proteomes" id="UP000599523">
    <property type="component" value="Unassembled WGS sequence"/>
</dbReference>
<dbReference type="GO" id="GO:0016829">
    <property type="term" value="F:lyase activity"/>
    <property type="evidence" value="ECO:0007669"/>
    <property type="project" value="UniProtKB-KW"/>
</dbReference>
<evidence type="ECO:0000256" key="8">
    <source>
        <dbReference type="RuleBase" id="RU364100"/>
    </source>
</evidence>
<keyword evidence="5" id="KW-0190">Covalent protein-DNA linkage</keyword>
<dbReference type="AlphaFoldDB" id="A0A972F6X2"/>
<protein>
    <recommendedName>
        <fullName evidence="8">Abasic site processing protein</fullName>
        <ecNumber evidence="8">3.4.-.-</ecNumber>
    </recommendedName>
</protein>
<gene>
    <name evidence="9" type="ORF">GPA21_06140</name>
</gene>
<dbReference type="PANTHER" id="PTHR13604:SF0">
    <property type="entry name" value="ABASIC SITE PROCESSING PROTEIN HMCES"/>
    <property type="match status" value="1"/>
</dbReference>
<dbReference type="EC" id="3.4.-.-" evidence="8"/>
<evidence type="ECO:0000256" key="6">
    <source>
        <dbReference type="ARBA" id="ARBA00023125"/>
    </source>
</evidence>
<sequence length="226" mass="25150">MCGRYALYGPVSRLREQFDADLEGFDFTPRYNAAPSQWLPVLRQRPDGQRVIHLLRWGLVPAWSRDETIGARLVNARGETLADKPAFRNAYRSRRCIVPINGFYEWKPVAGGKQPYYVHAAGDTLLALAGLWERWRRPGNDETIDSFTIVTTAANATLASLHERMPVVIEPGDYGAWLDGATPPARLAPLLVPAADQTFAMHEVSRAVGNVRNDTPALIERVPADS</sequence>
<proteinExistence type="inferred from homology"/>
<dbReference type="GO" id="GO:0106300">
    <property type="term" value="P:protein-DNA covalent cross-linking repair"/>
    <property type="evidence" value="ECO:0007669"/>
    <property type="project" value="InterPro"/>
</dbReference>
<dbReference type="InterPro" id="IPR003738">
    <property type="entry name" value="SRAP"/>
</dbReference>
<comment type="caution">
    <text evidence="9">The sequence shown here is derived from an EMBL/GenBank/DDBJ whole genome shotgun (WGS) entry which is preliminary data.</text>
</comment>
<organism evidence="9 10">
    <name type="scientific">Azoarcus taiwanensis</name>
    <dbReference type="NCBI Taxonomy" id="666964"/>
    <lineage>
        <taxon>Bacteria</taxon>
        <taxon>Pseudomonadati</taxon>
        <taxon>Pseudomonadota</taxon>
        <taxon>Betaproteobacteria</taxon>
        <taxon>Rhodocyclales</taxon>
        <taxon>Zoogloeaceae</taxon>
        <taxon>Azoarcus</taxon>
    </lineage>
</organism>
<dbReference type="InterPro" id="IPR036590">
    <property type="entry name" value="SRAP-like"/>
</dbReference>
<evidence type="ECO:0000313" key="10">
    <source>
        <dbReference type="Proteomes" id="UP000599523"/>
    </source>
</evidence>
<evidence type="ECO:0000256" key="5">
    <source>
        <dbReference type="ARBA" id="ARBA00023124"/>
    </source>
</evidence>
<keyword evidence="7" id="KW-0456">Lyase</keyword>
<evidence type="ECO:0000256" key="1">
    <source>
        <dbReference type="ARBA" id="ARBA00008136"/>
    </source>
</evidence>
<keyword evidence="3" id="KW-0227">DNA damage</keyword>
<dbReference type="GO" id="GO:0006508">
    <property type="term" value="P:proteolysis"/>
    <property type="evidence" value="ECO:0007669"/>
    <property type="project" value="UniProtKB-KW"/>
</dbReference>
<dbReference type="Gene3D" id="3.90.1680.10">
    <property type="entry name" value="SOS response associated peptidase-like"/>
    <property type="match status" value="1"/>
</dbReference>
<evidence type="ECO:0000313" key="9">
    <source>
        <dbReference type="EMBL" id="NMG02547.1"/>
    </source>
</evidence>
<dbReference type="SUPFAM" id="SSF143081">
    <property type="entry name" value="BB1717-like"/>
    <property type="match status" value="1"/>
</dbReference>
<keyword evidence="4 8" id="KW-0378">Hydrolase</keyword>
<dbReference type="GO" id="GO:0003697">
    <property type="term" value="F:single-stranded DNA binding"/>
    <property type="evidence" value="ECO:0007669"/>
    <property type="project" value="InterPro"/>
</dbReference>
<keyword evidence="10" id="KW-1185">Reference proteome</keyword>
<dbReference type="PANTHER" id="PTHR13604">
    <property type="entry name" value="DC12-RELATED"/>
    <property type="match status" value="1"/>
</dbReference>
<reference evidence="9" key="1">
    <citation type="submission" date="2019-12" db="EMBL/GenBank/DDBJ databases">
        <title>Comparative genomics gives insights into the taxonomy of the Azoarcus-Aromatoleum group and reveals separate origins of nif in the plant-associated Azoarcus and non-plant-associated Aromatoleum sub-groups.</title>
        <authorList>
            <person name="Lafos M."/>
            <person name="Maluk M."/>
            <person name="Batista M."/>
            <person name="Junghare M."/>
            <person name="Carmona M."/>
            <person name="Faoro H."/>
            <person name="Cruz L.M."/>
            <person name="Battistoni F."/>
            <person name="De Souza E."/>
            <person name="Pedrosa F."/>
            <person name="Chen W.-M."/>
            <person name="Poole P.S."/>
            <person name="Dixon R.A."/>
            <person name="James E.K."/>
        </authorList>
    </citation>
    <scope>NUCLEOTIDE SEQUENCE</scope>
    <source>
        <strain evidence="9">NSC3</strain>
    </source>
</reference>
<keyword evidence="6" id="KW-0238">DNA-binding</keyword>
<name>A0A972F6X2_9RHOO</name>
<accession>A0A972F6X2</accession>
<dbReference type="EMBL" id="WTVM01000026">
    <property type="protein sequence ID" value="NMG02547.1"/>
    <property type="molecule type" value="Genomic_DNA"/>
</dbReference>
<keyword evidence="2 8" id="KW-0645">Protease</keyword>
<evidence type="ECO:0000256" key="7">
    <source>
        <dbReference type="ARBA" id="ARBA00023239"/>
    </source>
</evidence>
<dbReference type="GO" id="GO:0008233">
    <property type="term" value="F:peptidase activity"/>
    <property type="evidence" value="ECO:0007669"/>
    <property type="project" value="UniProtKB-KW"/>
</dbReference>
<dbReference type="Pfam" id="PF02586">
    <property type="entry name" value="SRAP"/>
    <property type="match status" value="1"/>
</dbReference>
<dbReference type="RefSeq" id="WP_168987333.1">
    <property type="nucleotide sequence ID" value="NZ_CAWPHM010000188.1"/>
</dbReference>
<comment type="similarity">
    <text evidence="1 8">Belongs to the SOS response-associated peptidase family.</text>
</comment>
<evidence type="ECO:0000256" key="4">
    <source>
        <dbReference type="ARBA" id="ARBA00022801"/>
    </source>
</evidence>
<evidence type="ECO:0000256" key="2">
    <source>
        <dbReference type="ARBA" id="ARBA00022670"/>
    </source>
</evidence>